<reference evidence="13" key="2">
    <citation type="submission" date="2014-02" db="EMBL/GenBank/DDBJ databases">
        <title>Draft Genome Sequence of extremely halophilic bacteria Halorhodospira halochloris.</title>
        <authorList>
            <person name="Singh K.S."/>
        </authorList>
    </citation>
    <scope>NUCLEOTIDE SEQUENCE [LARGE SCALE GENOMIC DNA]</scope>
    <source>
        <strain evidence="13">A</strain>
    </source>
</reference>
<dbReference type="PANTHER" id="PTHR42987:SF4">
    <property type="entry name" value="PROTEASE SOHB-RELATED"/>
    <property type="match status" value="1"/>
</dbReference>
<dbReference type="EMBL" id="CP007268">
    <property type="protein sequence ID" value="AHK80425.1"/>
    <property type="molecule type" value="Genomic_DNA"/>
</dbReference>
<evidence type="ECO:0000313" key="13">
    <source>
        <dbReference type="Proteomes" id="UP000019442"/>
    </source>
</evidence>
<keyword evidence="8" id="KW-1133">Transmembrane helix</keyword>
<keyword evidence="6" id="KW-0378">Hydrolase</keyword>
<evidence type="ECO:0000256" key="5">
    <source>
        <dbReference type="ARBA" id="ARBA00022692"/>
    </source>
</evidence>
<protein>
    <submittedName>
        <fullName evidence="12">Peptidase S49</fullName>
    </submittedName>
</protein>
<organism evidence="12 13">
    <name type="scientific">Ectothiorhodospira haloalkaliphila</name>
    <dbReference type="NCBI Taxonomy" id="421628"/>
    <lineage>
        <taxon>Bacteria</taxon>
        <taxon>Pseudomonadati</taxon>
        <taxon>Pseudomonadota</taxon>
        <taxon>Gammaproteobacteria</taxon>
        <taxon>Chromatiales</taxon>
        <taxon>Ectothiorhodospiraceae</taxon>
        <taxon>Ectothiorhodospira</taxon>
    </lineage>
</organism>
<dbReference type="InterPro" id="IPR029045">
    <property type="entry name" value="ClpP/crotonase-like_dom_sf"/>
</dbReference>
<feature type="domain" description="Peptidase S49 N-terminal proteobacteria" evidence="11">
    <location>
        <begin position="2"/>
        <end position="153"/>
    </location>
</feature>
<dbReference type="Pfam" id="PF08496">
    <property type="entry name" value="Peptidase_S49_N"/>
    <property type="match status" value="1"/>
</dbReference>
<keyword evidence="9" id="KW-0472">Membrane</keyword>
<dbReference type="OrthoDB" id="5614232at2"/>
<dbReference type="Proteomes" id="UP000019442">
    <property type="component" value="Chromosome"/>
</dbReference>
<dbReference type="KEGG" id="hhc:M911_16240"/>
<evidence type="ECO:0000256" key="7">
    <source>
        <dbReference type="ARBA" id="ARBA00022825"/>
    </source>
</evidence>
<gene>
    <name evidence="12" type="ORF">M911_16240</name>
</gene>
<dbReference type="GO" id="GO:0005886">
    <property type="term" value="C:plasma membrane"/>
    <property type="evidence" value="ECO:0007669"/>
    <property type="project" value="UniProtKB-SubCell"/>
</dbReference>
<comment type="similarity">
    <text evidence="2">Belongs to the peptidase S49 family.</text>
</comment>
<dbReference type="HOGENOM" id="CLU_070316_0_0_6"/>
<dbReference type="InterPro" id="IPR013703">
    <property type="entry name" value="Peptidase_S49_N_proteobac"/>
</dbReference>
<evidence type="ECO:0000256" key="3">
    <source>
        <dbReference type="ARBA" id="ARBA00022475"/>
    </source>
</evidence>
<dbReference type="SUPFAM" id="SSF52096">
    <property type="entry name" value="ClpP/crotonase"/>
    <property type="match status" value="1"/>
</dbReference>
<dbReference type="InterPro" id="IPR047272">
    <property type="entry name" value="S49_SppA_C"/>
</dbReference>
<dbReference type="CDD" id="cd07023">
    <property type="entry name" value="S49_Sppa_N_C"/>
    <property type="match status" value="1"/>
</dbReference>
<dbReference type="InterPro" id="IPR002142">
    <property type="entry name" value="Peptidase_S49"/>
</dbReference>
<evidence type="ECO:0000256" key="2">
    <source>
        <dbReference type="ARBA" id="ARBA00008683"/>
    </source>
</evidence>
<dbReference type="RefSeq" id="WP_025282988.1">
    <property type="nucleotide sequence ID" value="NZ_CP007268.1"/>
</dbReference>
<dbReference type="NCBIfam" id="NF008745">
    <property type="entry name" value="PRK11778.1"/>
    <property type="match status" value="1"/>
</dbReference>
<dbReference type="AlphaFoldDB" id="W8L9B4"/>
<evidence type="ECO:0000313" key="12">
    <source>
        <dbReference type="EMBL" id="AHK80425.1"/>
    </source>
</evidence>
<proteinExistence type="inferred from homology"/>
<name>W8L9B4_9GAMM</name>
<evidence type="ECO:0000259" key="10">
    <source>
        <dbReference type="Pfam" id="PF01343"/>
    </source>
</evidence>
<dbReference type="Gene3D" id="6.20.330.10">
    <property type="match status" value="1"/>
</dbReference>
<evidence type="ECO:0000256" key="1">
    <source>
        <dbReference type="ARBA" id="ARBA00004236"/>
    </source>
</evidence>
<keyword evidence="5" id="KW-0812">Transmembrane</keyword>
<comment type="subcellular location">
    <subcellularLocation>
        <location evidence="1">Cell membrane</location>
    </subcellularLocation>
</comment>
<dbReference type="Gene3D" id="3.90.226.10">
    <property type="entry name" value="2-enoyl-CoA Hydratase, Chain A, domain 1"/>
    <property type="match status" value="1"/>
</dbReference>
<sequence length="336" mass="37386">MEFIYDFAIFLAKVLTIVVAILVVLGSLASTAASARDRGQDHLNVRRLNDRYRHMENTLKKRFAAPKGWAARLKRLRSGKKAETGLDPSPDPDRARIFVLKFHGDIRASHVASLREEVSTVLTQARPELDHVVVCVESGGGMVPHYGLAASQLVRLRDAGLQVTVCVDRVAASGGYLMAAVAHRIIAAPFAIVGSIGVVAQLPNFHRWLKRRNVDIELLTAGEYKRTLTVLGRNTAEGRAKFQEDLEETHTLFKTFLSRYRPSLDMDQVGTGEHWYGEQARPLGLVDELGTSDDVLMKLAREHDLYEVTYKRRQSLGKRMGTAMESITDRLLGGRG</sequence>
<evidence type="ECO:0000256" key="6">
    <source>
        <dbReference type="ARBA" id="ARBA00022801"/>
    </source>
</evidence>
<evidence type="ECO:0000256" key="8">
    <source>
        <dbReference type="ARBA" id="ARBA00022989"/>
    </source>
</evidence>
<accession>W8L9B4</accession>
<keyword evidence="3" id="KW-1003">Cell membrane</keyword>
<dbReference type="Pfam" id="PF01343">
    <property type="entry name" value="Peptidase_S49"/>
    <property type="match status" value="1"/>
</dbReference>
<evidence type="ECO:0000256" key="9">
    <source>
        <dbReference type="ARBA" id="ARBA00023136"/>
    </source>
</evidence>
<dbReference type="GO" id="GO:0006508">
    <property type="term" value="P:proteolysis"/>
    <property type="evidence" value="ECO:0007669"/>
    <property type="project" value="UniProtKB-KW"/>
</dbReference>
<keyword evidence="7" id="KW-0720">Serine protease</keyword>
<evidence type="ECO:0000256" key="4">
    <source>
        <dbReference type="ARBA" id="ARBA00022670"/>
    </source>
</evidence>
<reference evidence="12 13" key="1">
    <citation type="journal article" date="2014" name="J Genomics">
        <title>Draft Genome Sequence of the Extremely Halophilic Phototrophic Purple Sulfur Bacterium Halorhodospira halochloris.</title>
        <authorList>
            <person name="Singh K.S."/>
            <person name="Kirksey J."/>
            <person name="Hoff W.D."/>
            <person name="Deole R."/>
        </authorList>
    </citation>
    <scope>NUCLEOTIDE SEQUENCE [LARGE SCALE GENOMIC DNA]</scope>
    <source>
        <strain evidence="12 13">A</strain>
    </source>
</reference>
<keyword evidence="13" id="KW-1185">Reference proteome</keyword>
<evidence type="ECO:0000259" key="11">
    <source>
        <dbReference type="Pfam" id="PF08496"/>
    </source>
</evidence>
<feature type="domain" description="Peptidase S49" evidence="10">
    <location>
        <begin position="156"/>
        <end position="304"/>
    </location>
</feature>
<dbReference type="PATRIC" id="fig|1354791.3.peg.580"/>
<dbReference type="GO" id="GO:0004252">
    <property type="term" value="F:serine-type endopeptidase activity"/>
    <property type="evidence" value="ECO:0007669"/>
    <property type="project" value="InterPro"/>
</dbReference>
<keyword evidence="4" id="KW-0645">Protease</keyword>
<dbReference type="PANTHER" id="PTHR42987">
    <property type="entry name" value="PEPTIDASE S49"/>
    <property type="match status" value="1"/>
</dbReference>